<feature type="compositionally biased region" description="Polar residues" evidence="1">
    <location>
        <begin position="298"/>
        <end position="308"/>
    </location>
</feature>
<gene>
    <name evidence="2" type="ORF">F511_27876</name>
</gene>
<dbReference type="AlphaFoldDB" id="A0A2Z7ADJ7"/>
<reference evidence="2 3" key="1">
    <citation type="journal article" date="2015" name="Proc. Natl. Acad. Sci. U.S.A.">
        <title>The resurrection genome of Boea hygrometrica: A blueprint for survival of dehydration.</title>
        <authorList>
            <person name="Xiao L."/>
            <person name="Yang G."/>
            <person name="Zhang L."/>
            <person name="Yang X."/>
            <person name="Zhao S."/>
            <person name="Ji Z."/>
            <person name="Zhou Q."/>
            <person name="Hu M."/>
            <person name="Wang Y."/>
            <person name="Chen M."/>
            <person name="Xu Y."/>
            <person name="Jin H."/>
            <person name="Xiao X."/>
            <person name="Hu G."/>
            <person name="Bao F."/>
            <person name="Hu Y."/>
            <person name="Wan P."/>
            <person name="Li L."/>
            <person name="Deng X."/>
            <person name="Kuang T."/>
            <person name="Xiang C."/>
            <person name="Zhu J.K."/>
            <person name="Oliver M.J."/>
            <person name="He Y."/>
        </authorList>
    </citation>
    <scope>NUCLEOTIDE SEQUENCE [LARGE SCALE GENOMIC DNA]</scope>
    <source>
        <strain evidence="3">cv. XS01</strain>
    </source>
</reference>
<dbReference type="EMBL" id="KV018470">
    <property type="protein sequence ID" value="KZV17012.1"/>
    <property type="molecule type" value="Genomic_DNA"/>
</dbReference>
<accession>A0A2Z7ADJ7</accession>
<feature type="compositionally biased region" description="Basic and acidic residues" evidence="1">
    <location>
        <begin position="158"/>
        <end position="184"/>
    </location>
</feature>
<feature type="compositionally biased region" description="Polar residues" evidence="1">
    <location>
        <begin position="129"/>
        <end position="156"/>
    </location>
</feature>
<feature type="region of interest" description="Disordered" evidence="1">
    <location>
        <begin position="129"/>
        <end position="252"/>
    </location>
</feature>
<evidence type="ECO:0000313" key="2">
    <source>
        <dbReference type="EMBL" id="KZV17012.1"/>
    </source>
</evidence>
<sequence>MRSRFSGSEVPFHAPSKNKGMKMEYRLLHDIVSKALCAKDGSFDMVTSEKFDLMVAISAGLKVNWAQILFNTLLAMVNNPSSQSQGYAVQISILLGTLVKANLGESVNLQPHKVVTGKSMANYIKKNLNVTPAGDSSKQTEDTASNTEGGESQIAQTEGKETSVVEKEKAASKKKKGETAVVDRTKKKLCPSNADPPPAKTTQATAQGPKNRKETAGSYELNQRCPTPCNSTESSKQHKAESAHLPQKARMEPDAYANRLHKGDVFAHLTSFKQKSESNIQTKRLSKRSPTLPLLLQSELSTVGNRRR</sequence>
<name>A0A2Z7ADJ7_9LAMI</name>
<proteinExistence type="predicted"/>
<dbReference type="Proteomes" id="UP000250235">
    <property type="component" value="Unassembled WGS sequence"/>
</dbReference>
<organism evidence="2 3">
    <name type="scientific">Dorcoceras hygrometricum</name>
    <dbReference type="NCBI Taxonomy" id="472368"/>
    <lineage>
        <taxon>Eukaryota</taxon>
        <taxon>Viridiplantae</taxon>
        <taxon>Streptophyta</taxon>
        <taxon>Embryophyta</taxon>
        <taxon>Tracheophyta</taxon>
        <taxon>Spermatophyta</taxon>
        <taxon>Magnoliopsida</taxon>
        <taxon>eudicotyledons</taxon>
        <taxon>Gunneridae</taxon>
        <taxon>Pentapetalae</taxon>
        <taxon>asterids</taxon>
        <taxon>lamiids</taxon>
        <taxon>Lamiales</taxon>
        <taxon>Gesneriaceae</taxon>
        <taxon>Didymocarpoideae</taxon>
        <taxon>Trichosporeae</taxon>
        <taxon>Loxocarpinae</taxon>
        <taxon>Dorcoceras</taxon>
    </lineage>
</organism>
<keyword evidence="3" id="KW-1185">Reference proteome</keyword>
<feature type="region of interest" description="Disordered" evidence="1">
    <location>
        <begin position="276"/>
        <end position="308"/>
    </location>
</feature>
<evidence type="ECO:0000256" key="1">
    <source>
        <dbReference type="SAM" id="MobiDB-lite"/>
    </source>
</evidence>
<feature type="compositionally biased region" description="Polar residues" evidence="1">
    <location>
        <begin position="220"/>
        <end position="234"/>
    </location>
</feature>
<evidence type="ECO:0000313" key="3">
    <source>
        <dbReference type="Proteomes" id="UP000250235"/>
    </source>
</evidence>
<protein>
    <submittedName>
        <fullName evidence="2">Uncharacterized protein</fullName>
    </submittedName>
</protein>